<dbReference type="HOGENOM" id="CLU_020336_13_5_11"/>
<dbReference type="GO" id="GO:0047372">
    <property type="term" value="F:monoacylglycerol lipase activity"/>
    <property type="evidence" value="ECO:0007669"/>
    <property type="project" value="TreeGrafter"/>
</dbReference>
<dbReference type="Proteomes" id="UP000018291">
    <property type="component" value="Unassembled WGS sequence"/>
</dbReference>
<dbReference type="AlphaFoldDB" id="R4Z571"/>
<dbReference type="InterPro" id="IPR029058">
    <property type="entry name" value="AB_hydrolase_fold"/>
</dbReference>
<dbReference type="PANTHER" id="PTHR43798">
    <property type="entry name" value="MONOACYLGLYCEROL LIPASE"/>
    <property type="match status" value="1"/>
</dbReference>
<dbReference type="InterPro" id="IPR000073">
    <property type="entry name" value="AB_hydrolase_1"/>
</dbReference>
<dbReference type="PRINTS" id="PR00111">
    <property type="entry name" value="ABHYDROLASE"/>
</dbReference>
<keyword evidence="2" id="KW-0378">Hydrolase</keyword>
<dbReference type="EMBL" id="CANL01000078">
    <property type="protein sequence ID" value="CCM65863.1"/>
    <property type="molecule type" value="Genomic_DNA"/>
</dbReference>
<evidence type="ECO:0000259" key="1">
    <source>
        <dbReference type="Pfam" id="PF12697"/>
    </source>
</evidence>
<dbReference type="Pfam" id="PF12697">
    <property type="entry name" value="Abhydrolase_6"/>
    <property type="match status" value="1"/>
</dbReference>
<dbReference type="eggNOG" id="COG2267">
    <property type="taxonomic scope" value="Bacteria"/>
</dbReference>
<name>R4Z571_9ACTN</name>
<dbReference type="PANTHER" id="PTHR43798:SF33">
    <property type="entry name" value="HYDROLASE, PUTATIVE (AFU_ORTHOLOGUE AFUA_2G14860)-RELATED"/>
    <property type="match status" value="1"/>
</dbReference>
<dbReference type="InterPro" id="IPR050266">
    <property type="entry name" value="AB_hydrolase_sf"/>
</dbReference>
<evidence type="ECO:0000313" key="2">
    <source>
        <dbReference type="EMBL" id="CCM65863.1"/>
    </source>
</evidence>
<dbReference type="Gene3D" id="3.40.50.1820">
    <property type="entry name" value="alpha/beta hydrolase"/>
    <property type="match status" value="1"/>
</dbReference>
<reference evidence="2 3" key="1">
    <citation type="journal article" date="2013" name="ISME J.">
        <title>Metabolic model for the filamentous 'Candidatus Microthrix parvicella' based on genomic and metagenomic analyses.</title>
        <authorList>
            <person name="Jon McIlroy S."/>
            <person name="Kristiansen R."/>
            <person name="Albertsen M."/>
            <person name="Michael Karst S."/>
            <person name="Rossetti S."/>
            <person name="Lund Nielsen J."/>
            <person name="Tandoi V."/>
            <person name="James Seviour R."/>
            <person name="Nielsen P.H."/>
        </authorList>
    </citation>
    <scope>NUCLEOTIDE SEQUENCE [LARGE SCALE GENOMIC DNA]</scope>
    <source>
        <strain evidence="2 3">RN1</strain>
    </source>
</reference>
<sequence length="307" mass="33602">MTIETPHRWFERATSMPPTEHIVGSGGADIHYLAWGPEGAPGLVFVHGGAAHAHWWSFLVPLLADDHRVAALDLSGHGDSGRRDEYTLDAWCDEVLAVANDAAMAPNPVIIGHSMGGFVSIATAARHGGRLTGIVILDSPVSKPDPEVEASRVGKLFANRKVYSDFEDAVSRFRTVPEQSSYVPEVFDWVARHSLTPYQPDDHGSEPGWTWKFDPEIFVPPRSAPRDLLDQVTCRVALFRAEDGLVTPDIGAYMYERLGRRAPVVEIPEAGHHMMLDQPLSLLTALRTLLADWDHSRPAGPSPVTAG</sequence>
<dbReference type="STRING" id="1229780.BN381_80393"/>
<organism evidence="2 3">
    <name type="scientific">Candidatus Neomicrothrix parvicella RN1</name>
    <dbReference type="NCBI Taxonomy" id="1229780"/>
    <lineage>
        <taxon>Bacteria</taxon>
        <taxon>Bacillati</taxon>
        <taxon>Actinomycetota</taxon>
        <taxon>Acidimicrobiia</taxon>
        <taxon>Acidimicrobiales</taxon>
        <taxon>Microthrixaceae</taxon>
        <taxon>Candidatus Neomicrothrix</taxon>
    </lineage>
</organism>
<proteinExistence type="predicted"/>
<dbReference type="RefSeq" id="WP_012230993.1">
    <property type="nucleotide sequence ID" value="NZ_HG422565.1"/>
</dbReference>
<protein>
    <submittedName>
        <fullName evidence="2">Putative hydrolase</fullName>
    </submittedName>
</protein>
<gene>
    <name evidence="2" type="ORF">BN381_80393</name>
</gene>
<dbReference type="GO" id="GO:0016020">
    <property type="term" value="C:membrane"/>
    <property type="evidence" value="ECO:0007669"/>
    <property type="project" value="TreeGrafter"/>
</dbReference>
<evidence type="ECO:0000313" key="3">
    <source>
        <dbReference type="Proteomes" id="UP000018291"/>
    </source>
</evidence>
<keyword evidence="3" id="KW-1185">Reference proteome</keyword>
<feature type="domain" description="AB hydrolase-1" evidence="1">
    <location>
        <begin position="43"/>
        <end position="279"/>
    </location>
</feature>
<dbReference type="GO" id="GO:0046464">
    <property type="term" value="P:acylglycerol catabolic process"/>
    <property type="evidence" value="ECO:0007669"/>
    <property type="project" value="TreeGrafter"/>
</dbReference>
<dbReference type="SUPFAM" id="SSF53474">
    <property type="entry name" value="alpha/beta-Hydrolases"/>
    <property type="match status" value="1"/>
</dbReference>
<dbReference type="OrthoDB" id="2987348at2"/>
<comment type="caution">
    <text evidence="2">The sequence shown here is derived from an EMBL/GenBank/DDBJ whole genome shotgun (WGS) entry which is preliminary data.</text>
</comment>
<accession>R4Z571</accession>